<dbReference type="Gene3D" id="3.90.1140.10">
    <property type="entry name" value="Cyclic phosphodiesterase"/>
    <property type="match status" value="1"/>
</dbReference>
<dbReference type="EC" id="3.1.4.58" evidence="2"/>
<keyword evidence="1 2" id="KW-0378">Hydrolase</keyword>
<comment type="function">
    <text evidence="2">Hydrolyzes RNA 2',3'-cyclic phosphodiester to an RNA 2'-phosphomonoester.</text>
</comment>
<gene>
    <name evidence="4" type="ORF">CLV70_106216</name>
</gene>
<comment type="catalytic activity">
    <reaction evidence="2">
        <text>a 3'-end 2',3'-cyclophospho-ribonucleotide-RNA + H2O = a 3'-end 2'-phospho-ribonucleotide-RNA + H(+)</text>
        <dbReference type="Rhea" id="RHEA:11828"/>
        <dbReference type="Rhea" id="RHEA-COMP:10464"/>
        <dbReference type="Rhea" id="RHEA-COMP:17353"/>
        <dbReference type="ChEBI" id="CHEBI:15377"/>
        <dbReference type="ChEBI" id="CHEBI:15378"/>
        <dbReference type="ChEBI" id="CHEBI:83064"/>
        <dbReference type="ChEBI" id="CHEBI:173113"/>
        <dbReference type="EC" id="3.1.4.58"/>
    </reaction>
</comment>
<dbReference type="PANTHER" id="PTHR35561:SF1">
    <property type="entry name" value="RNA 2',3'-CYCLIC PHOSPHODIESTERASE"/>
    <property type="match status" value="1"/>
</dbReference>
<name>A0A2T0S7U8_9ACTN</name>
<dbReference type="HAMAP" id="MF_01940">
    <property type="entry name" value="RNA_CPDase"/>
    <property type="match status" value="1"/>
</dbReference>
<comment type="similarity">
    <text evidence="2">Belongs to the 2H phosphoesterase superfamily. ThpR family.</text>
</comment>
<evidence type="ECO:0000256" key="1">
    <source>
        <dbReference type="ARBA" id="ARBA00022801"/>
    </source>
</evidence>
<dbReference type="AlphaFoldDB" id="A0A2T0S7U8"/>
<feature type="domain" description="Phosphoesterase HXTX" evidence="3">
    <location>
        <begin position="15"/>
        <end position="82"/>
    </location>
</feature>
<feature type="short sequence motif" description="HXTX 1" evidence="2">
    <location>
        <begin position="39"/>
        <end position="42"/>
    </location>
</feature>
<comment type="caution">
    <text evidence="4">The sequence shown here is derived from an EMBL/GenBank/DDBJ whole genome shotgun (WGS) entry which is preliminary data.</text>
</comment>
<dbReference type="GO" id="GO:0008664">
    <property type="term" value="F:RNA 2',3'-cyclic 3'-phosphodiesterase activity"/>
    <property type="evidence" value="ECO:0007669"/>
    <property type="project" value="UniProtKB-EC"/>
</dbReference>
<evidence type="ECO:0000256" key="2">
    <source>
        <dbReference type="HAMAP-Rule" id="MF_01940"/>
    </source>
</evidence>
<dbReference type="GO" id="GO:0004113">
    <property type="term" value="F:2',3'-cyclic-nucleotide 3'-phosphodiesterase activity"/>
    <property type="evidence" value="ECO:0007669"/>
    <property type="project" value="InterPro"/>
</dbReference>
<proteinExistence type="inferred from homology"/>
<evidence type="ECO:0000313" key="4">
    <source>
        <dbReference type="EMBL" id="PRY29497.1"/>
    </source>
</evidence>
<dbReference type="SUPFAM" id="SSF55144">
    <property type="entry name" value="LigT-like"/>
    <property type="match status" value="1"/>
</dbReference>
<dbReference type="RefSeq" id="WP_106127140.1">
    <property type="nucleotide sequence ID" value="NZ_PVZG01000006.1"/>
</dbReference>
<dbReference type="InterPro" id="IPR004175">
    <property type="entry name" value="RNA_CPDase"/>
</dbReference>
<dbReference type="EMBL" id="PVZG01000006">
    <property type="protein sequence ID" value="PRY29497.1"/>
    <property type="molecule type" value="Genomic_DNA"/>
</dbReference>
<sequence>MRLFVAVYPPDDVRRDLRRRLTEAVAGRRVRLTAVEKWHVTLAFLGEVPAERLPALEDALGGVTVPRGRELRLRGAGGFGGRVTWAGVEGDLAGLSERVRAAARQAGAPPDERPFTAHLTVMYAHDAAVSEALADYAGPPWALDGIALVRSDPGGAYTTLRTW</sequence>
<feature type="short sequence motif" description="HXTX 2" evidence="2">
    <location>
        <begin position="118"/>
        <end position="121"/>
    </location>
</feature>
<organism evidence="4 5">
    <name type="scientific">Pseudosporangium ferrugineum</name>
    <dbReference type="NCBI Taxonomy" id="439699"/>
    <lineage>
        <taxon>Bacteria</taxon>
        <taxon>Bacillati</taxon>
        <taxon>Actinomycetota</taxon>
        <taxon>Actinomycetes</taxon>
        <taxon>Micromonosporales</taxon>
        <taxon>Micromonosporaceae</taxon>
        <taxon>Pseudosporangium</taxon>
    </lineage>
</organism>
<feature type="active site" description="Proton acceptor" evidence="2">
    <location>
        <position position="118"/>
    </location>
</feature>
<evidence type="ECO:0000259" key="3">
    <source>
        <dbReference type="Pfam" id="PF02834"/>
    </source>
</evidence>
<evidence type="ECO:0000313" key="5">
    <source>
        <dbReference type="Proteomes" id="UP000239209"/>
    </source>
</evidence>
<dbReference type="GO" id="GO:0016874">
    <property type="term" value="F:ligase activity"/>
    <property type="evidence" value="ECO:0007669"/>
    <property type="project" value="UniProtKB-KW"/>
</dbReference>
<keyword evidence="4" id="KW-0436">Ligase</keyword>
<reference evidence="4 5" key="1">
    <citation type="submission" date="2018-03" db="EMBL/GenBank/DDBJ databases">
        <title>Genomic Encyclopedia of Archaeal and Bacterial Type Strains, Phase II (KMG-II): from individual species to whole genera.</title>
        <authorList>
            <person name="Goeker M."/>
        </authorList>
    </citation>
    <scope>NUCLEOTIDE SEQUENCE [LARGE SCALE GENOMIC DNA]</scope>
    <source>
        <strain evidence="4 5">DSM 45348</strain>
    </source>
</reference>
<dbReference type="InterPro" id="IPR014051">
    <property type="entry name" value="Phosphoesterase_HXTX"/>
</dbReference>
<dbReference type="Pfam" id="PF02834">
    <property type="entry name" value="LigT_PEase"/>
    <property type="match status" value="2"/>
</dbReference>
<dbReference type="InterPro" id="IPR009097">
    <property type="entry name" value="Cyclic_Pdiesterase"/>
</dbReference>
<dbReference type="Proteomes" id="UP000239209">
    <property type="component" value="Unassembled WGS sequence"/>
</dbReference>
<feature type="domain" description="Phosphoesterase HXTX" evidence="3">
    <location>
        <begin position="90"/>
        <end position="154"/>
    </location>
</feature>
<protein>
    <recommendedName>
        <fullName evidence="2">RNA 2',3'-cyclic phosphodiesterase</fullName>
        <shortName evidence="2">RNA 2',3'-CPDase</shortName>
        <ecNumber evidence="2">3.1.4.58</ecNumber>
    </recommendedName>
</protein>
<dbReference type="NCBIfam" id="TIGR02258">
    <property type="entry name" value="2_5_ligase"/>
    <property type="match status" value="1"/>
</dbReference>
<keyword evidence="5" id="KW-1185">Reference proteome</keyword>
<dbReference type="OrthoDB" id="9787070at2"/>
<dbReference type="PANTHER" id="PTHR35561">
    <property type="entry name" value="RNA 2',3'-CYCLIC PHOSPHODIESTERASE"/>
    <property type="match status" value="1"/>
</dbReference>
<feature type="active site" description="Proton donor" evidence="2">
    <location>
        <position position="39"/>
    </location>
</feature>
<accession>A0A2T0S7U8</accession>